<dbReference type="InterPro" id="IPR021840">
    <property type="entry name" value="DUF3433"/>
</dbReference>
<feature type="transmembrane region" description="Helical" evidence="1">
    <location>
        <begin position="628"/>
        <end position="648"/>
    </location>
</feature>
<dbReference type="GeneID" id="54302668"/>
<feature type="transmembrane region" description="Helical" evidence="1">
    <location>
        <begin position="126"/>
        <end position="148"/>
    </location>
</feature>
<dbReference type="OrthoDB" id="3912677at2759"/>
<feature type="transmembrane region" description="Helical" evidence="1">
    <location>
        <begin position="459"/>
        <end position="483"/>
    </location>
</feature>
<name>A0A6A6BDV2_9PEZI</name>
<feature type="transmembrane region" description="Helical" evidence="1">
    <location>
        <begin position="20"/>
        <end position="40"/>
    </location>
</feature>
<feature type="transmembrane region" description="Helical" evidence="1">
    <location>
        <begin position="694"/>
        <end position="717"/>
    </location>
</feature>
<protein>
    <submittedName>
        <fullName evidence="2">Uncharacterized protein</fullName>
    </submittedName>
</protein>
<keyword evidence="3" id="KW-1185">Reference proteome</keyword>
<dbReference type="EMBL" id="ML995486">
    <property type="protein sequence ID" value="KAF2141563.1"/>
    <property type="molecule type" value="Genomic_DNA"/>
</dbReference>
<dbReference type="Proteomes" id="UP000799438">
    <property type="component" value="Unassembled WGS sequence"/>
</dbReference>
<dbReference type="Pfam" id="PF11915">
    <property type="entry name" value="DUF3433"/>
    <property type="match status" value="2"/>
</dbReference>
<dbReference type="RefSeq" id="XP_033397276.1">
    <property type="nucleotide sequence ID" value="XM_033545170.1"/>
</dbReference>
<keyword evidence="1" id="KW-1133">Transmembrane helix</keyword>
<organism evidence="2 3">
    <name type="scientific">Aplosporella prunicola CBS 121167</name>
    <dbReference type="NCBI Taxonomy" id="1176127"/>
    <lineage>
        <taxon>Eukaryota</taxon>
        <taxon>Fungi</taxon>
        <taxon>Dikarya</taxon>
        <taxon>Ascomycota</taxon>
        <taxon>Pezizomycotina</taxon>
        <taxon>Dothideomycetes</taxon>
        <taxon>Dothideomycetes incertae sedis</taxon>
        <taxon>Botryosphaeriales</taxon>
        <taxon>Aplosporellaceae</taxon>
        <taxon>Aplosporella</taxon>
    </lineage>
</organism>
<dbReference type="PANTHER" id="PTHR37544">
    <property type="entry name" value="SPRAY-RELATED"/>
    <property type="match status" value="1"/>
</dbReference>
<keyword evidence="1" id="KW-0472">Membrane</keyword>
<keyword evidence="1" id="KW-0812">Transmembrane</keyword>
<dbReference type="AlphaFoldDB" id="A0A6A6BDV2"/>
<reference evidence="2" key="1">
    <citation type="journal article" date="2020" name="Stud. Mycol.">
        <title>101 Dothideomycetes genomes: a test case for predicting lifestyles and emergence of pathogens.</title>
        <authorList>
            <person name="Haridas S."/>
            <person name="Albert R."/>
            <person name="Binder M."/>
            <person name="Bloem J."/>
            <person name="Labutti K."/>
            <person name="Salamov A."/>
            <person name="Andreopoulos B."/>
            <person name="Baker S."/>
            <person name="Barry K."/>
            <person name="Bills G."/>
            <person name="Bluhm B."/>
            <person name="Cannon C."/>
            <person name="Castanera R."/>
            <person name="Culley D."/>
            <person name="Daum C."/>
            <person name="Ezra D."/>
            <person name="Gonzalez J."/>
            <person name="Henrissat B."/>
            <person name="Kuo A."/>
            <person name="Liang C."/>
            <person name="Lipzen A."/>
            <person name="Lutzoni F."/>
            <person name="Magnuson J."/>
            <person name="Mondo S."/>
            <person name="Nolan M."/>
            <person name="Ohm R."/>
            <person name="Pangilinan J."/>
            <person name="Park H.-J."/>
            <person name="Ramirez L."/>
            <person name="Alfaro M."/>
            <person name="Sun H."/>
            <person name="Tritt A."/>
            <person name="Yoshinaga Y."/>
            <person name="Zwiers L.-H."/>
            <person name="Turgeon B."/>
            <person name="Goodwin S."/>
            <person name="Spatafora J."/>
            <person name="Crous P."/>
            <person name="Grigoriev I."/>
        </authorList>
    </citation>
    <scope>NUCLEOTIDE SEQUENCE</scope>
    <source>
        <strain evidence="2">CBS 121167</strain>
    </source>
</reference>
<evidence type="ECO:0000256" key="1">
    <source>
        <dbReference type="SAM" id="Phobius"/>
    </source>
</evidence>
<evidence type="ECO:0000313" key="3">
    <source>
        <dbReference type="Proteomes" id="UP000799438"/>
    </source>
</evidence>
<accession>A0A6A6BDV2</accession>
<feature type="transmembrane region" description="Helical" evidence="1">
    <location>
        <begin position="587"/>
        <end position="608"/>
    </location>
</feature>
<sequence>MMAGKGSRLWTPIYLQRKVLVFFIIVFVVIIAVLAILLQYSNTHQGFASADPKKYLLWQYGPTAVFTIVAAFWGQVEYRTKQLTPWKLITQSPQPVGRSLLLDFISPLGITTFIDSLTSLDLLPVSVAVGGGFALKLITILSTGLFVLQYTAIKLPTENIIATNAFGGSNTTSFDGDGVDHQAFSRLYGINNFSLPFPSGTTARYAYQNFNVSSLPSTNVDLIGKVDVFHSNLDCEILHLQHAEGTNTGAAFQLTFRFHSETCGDLELLPTLGGDYFSEWKTFEAEEMQCSDNQTRVAMSFGTTTVEDNSDDIPLDMINSSTVLCRAEYGISPGVVVLNTNSSVIETPKISIPSKSGSSKLPGVKPADLLDALYENWLLLGSAKSAFNSIEYLADYVFLVMPSVTWDDLATNPILLANGTDAFFQAFSAQLANIYFMEPANQTIEGWTTHMENRLTFRALSFGLIEGFLVLMIVLAAFMVFLAPGESVSRDPGPIEGTTAIIARSPAVLDKLEGTGASGLAVLEWRLAGSEYTSEESDKSSGSQFGIVKIFAPEDNAKVREQAVEQNEEEFDGARKINWYRPMAVNLPAKLVITLVPLALLIILEIFYQVNQKNNGICDLSLSDYIHYTYTLIPTTILVAVGLLFGSLDFAAKIFQPYQLLRRGCDDGPLGENYLGKIGLHCIWRSLWRKHFAVASSSLGMLFVPLLTIAASGLFYAEALPRTYDVQLSQTGSFEDMFPIRGYGGGANAVGWDMVNLLLKEDFDEPLFTYKTLAFPSLEVPSLPAEIPAETVKYGSIAARIPAFRARSNCTSAGISNVTYGYDSLSLSTPSRVIKDVFFNVSLPEICDTDSLSITVFDNTTEDIRDNGNNYIGDWIDLSIGKNLGDWSDGCPTNIAIFGQVRDGNATHLSPLLCTPYLETVDVDVVLNAKDLSFNLTAALPSPVETTASFNRNLSFFANIPDELMVVWADTVKGAARINNTVVDGFFAGLFHGSDSVSPADLLANDDATHAQLRAAIDTLYGRIFAQVINTQRVAVAEAKTPINAKLTVSDRVRLKQNGISTRVLEGFLAAMTVCAILTYVTLDRKGVLPKNPCSVAAVASLVAGSDMLEKCYPPGSEWMSGKQMREKGQYKDMVFSLGWWPGGRFGIDVGVADKKGLLGKEEREGDSS</sequence>
<dbReference type="PANTHER" id="PTHR37544:SF1">
    <property type="entry name" value="PHOSPHORIBOSYLAMINOIMIDAZOLE-SUCCINOCARBOXAMIDE SYNTHASE"/>
    <property type="match status" value="1"/>
</dbReference>
<evidence type="ECO:0000313" key="2">
    <source>
        <dbReference type="EMBL" id="KAF2141563.1"/>
    </source>
</evidence>
<gene>
    <name evidence="2" type="ORF">K452DRAFT_333269</name>
</gene>
<feature type="transmembrane region" description="Helical" evidence="1">
    <location>
        <begin position="55"/>
        <end position="74"/>
    </location>
</feature>
<proteinExistence type="predicted"/>